<proteinExistence type="predicted"/>
<dbReference type="RefSeq" id="WP_191723614.1">
    <property type="nucleotide sequence ID" value="NZ_JACSQK010000005.1"/>
</dbReference>
<organism evidence="2 3">
    <name type="scientific">Comamonas avium</name>
    <dbReference type="NCBI Taxonomy" id="2762231"/>
    <lineage>
        <taxon>Bacteria</taxon>
        <taxon>Pseudomonadati</taxon>
        <taxon>Pseudomonadota</taxon>
        <taxon>Betaproteobacteria</taxon>
        <taxon>Burkholderiales</taxon>
        <taxon>Comamonadaceae</taxon>
        <taxon>Comamonas</taxon>
    </lineage>
</organism>
<reference evidence="2 3" key="1">
    <citation type="submission" date="2020-08" db="EMBL/GenBank/DDBJ databases">
        <title>A Genomic Blueprint of the Chicken Gut Microbiome.</title>
        <authorList>
            <person name="Gilroy R."/>
            <person name="Ravi A."/>
            <person name="Getino M."/>
            <person name="Pursley I."/>
            <person name="Horton D.L."/>
            <person name="Alikhan N.-F."/>
            <person name="Baker D."/>
            <person name="Gharbi K."/>
            <person name="Hall N."/>
            <person name="Watson M."/>
            <person name="Adriaenssens E.M."/>
            <person name="Foster-Nyarko E."/>
            <person name="Jarju S."/>
            <person name="Secka A."/>
            <person name="Antonio M."/>
            <person name="Oren A."/>
            <person name="Chaudhuri R."/>
            <person name="La Ragione R.M."/>
            <person name="Hildebrand F."/>
            <person name="Pallen M.J."/>
        </authorList>
    </citation>
    <scope>NUCLEOTIDE SEQUENCE [LARGE SCALE GENOMIC DNA]</scope>
    <source>
        <strain evidence="2 3">Sa2CVA6</strain>
    </source>
</reference>
<feature type="transmembrane region" description="Helical" evidence="1">
    <location>
        <begin position="30"/>
        <end position="49"/>
    </location>
</feature>
<keyword evidence="1" id="KW-1133">Transmembrane helix</keyword>
<evidence type="ECO:0000313" key="3">
    <source>
        <dbReference type="Proteomes" id="UP000634919"/>
    </source>
</evidence>
<evidence type="ECO:0000256" key="1">
    <source>
        <dbReference type="SAM" id="Phobius"/>
    </source>
</evidence>
<evidence type="ECO:0000313" key="2">
    <source>
        <dbReference type="EMBL" id="MBD7961233.1"/>
    </source>
</evidence>
<protein>
    <submittedName>
        <fullName evidence="2">Uncharacterized protein</fullName>
    </submittedName>
</protein>
<keyword evidence="1" id="KW-0812">Transmembrane</keyword>
<sequence length="57" mass="6353">MDDQTTTTTQAVMVVQPAPPSEQDRQDMDALLGIILAMCIPVYLLKLVLRQLSLDHD</sequence>
<dbReference type="Proteomes" id="UP000634919">
    <property type="component" value="Unassembled WGS sequence"/>
</dbReference>
<keyword evidence="1" id="KW-0472">Membrane</keyword>
<comment type="caution">
    <text evidence="2">The sequence shown here is derived from an EMBL/GenBank/DDBJ whole genome shotgun (WGS) entry which is preliminary data.</text>
</comment>
<name>A0ABR8SCN1_9BURK</name>
<dbReference type="EMBL" id="JACSQK010000005">
    <property type="protein sequence ID" value="MBD7961233.1"/>
    <property type="molecule type" value="Genomic_DNA"/>
</dbReference>
<accession>A0ABR8SCN1</accession>
<keyword evidence="3" id="KW-1185">Reference proteome</keyword>
<gene>
    <name evidence="2" type="ORF">H9646_12120</name>
</gene>